<dbReference type="Proteomes" id="UP001218218">
    <property type="component" value="Unassembled WGS sequence"/>
</dbReference>
<dbReference type="EMBL" id="JARIHO010000013">
    <property type="protein sequence ID" value="KAJ7351525.1"/>
    <property type="molecule type" value="Genomic_DNA"/>
</dbReference>
<proteinExistence type="predicted"/>
<comment type="caution">
    <text evidence="1">The sequence shown here is derived from an EMBL/GenBank/DDBJ whole genome shotgun (WGS) entry which is preliminary data.</text>
</comment>
<evidence type="ECO:0000313" key="2">
    <source>
        <dbReference type="Proteomes" id="UP001218218"/>
    </source>
</evidence>
<keyword evidence="2" id="KW-1185">Reference proteome</keyword>
<dbReference type="AlphaFoldDB" id="A0AAD7A8Y3"/>
<accession>A0AAD7A8Y3</accession>
<reference evidence="1" key="1">
    <citation type="submission" date="2023-03" db="EMBL/GenBank/DDBJ databases">
        <title>Massive genome expansion in bonnet fungi (Mycena s.s.) driven by repeated elements and novel gene families across ecological guilds.</title>
        <authorList>
            <consortium name="Lawrence Berkeley National Laboratory"/>
            <person name="Harder C.B."/>
            <person name="Miyauchi S."/>
            <person name="Viragh M."/>
            <person name="Kuo A."/>
            <person name="Thoen E."/>
            <person name="Andreopoulos B."/>
            <person name="Lu D."/>
            <person name="Skrede I."/>
            <person name="Drula E."/>
            <person name="Henrissat B."/>
            <person name="Morin E."/>
            <person name="Kohler A."/>
            <person name="Barry K."/>
            <person name="LaButti K."/>
            <person name="Morin E."/>
            <person name="Salamov A."/>
            <person name="Lipzen A."/>
            <person name="Mereny Z."/>
            <person name="Hegedus B."/>
            <person name="Baldrian P."/>
            <person name="Stursova M."/>
            <person name="Weitz H."/>
            <person name="Taylor A."/>
            <person name="Grigoriev I.V."/>
            <person name="Nagy L.G."/>
            <person name="Martin F."/>
            <person name="Kauserud H."/>
        </authorList>
    </citation>
    <scope>NUCLEOTIDE SEQUENCE</scope>
    <source>
        <strain evidence="1">CBHHK002</strain>
    </source>
</reference>
<name>A0AAD7A8Y3_9AGAR</name>
<gene>
    <name evidence="1" type="ORF">DFH08DRAFT_806244</name>
</gene>
<evidence type="ECO:0000313" key="1">
    <source>
        <dbReference type="EMBL" id="KAJ7351525.1"/>
    </source>
</evidence>
<organism evidence="1 2">
    <name type="scientific">Mycena albidolilacea</name>
    <dbReference type="NCBI Taxonomy" id="1033008"/>
    <lineage>
        <taxon>Eukaryota</taxon>
        <taxon>Fungi</taxon>
        <taxon>Dikarya</taxon>
        <taxon>Basidiomycota</taxon>
        <taxon>Agaricomycotina</taxon>
        <taxon>Agaricomycetes</taxon>
        <taxon>Agaricomycetidae</taxon>
        <taxon>Agaricales</taxon>
        <taxon>Marasmiineae</taxon>
        <taxon>Mycenaceae</taxon>
        <taxon>Mycena</taxon>
    </lineage>
</organism>
<protein>
    <submittedName>
        <fullName evidence="1">Uncharacterized protein</fullName>
    </submittedName>
</protein>
<sequence length="179" mass="18834">MTRLPAPGAERARWGLGVLGALDTCWKLVFSADSSTCSQRQLGRSLCYAQVSPGQTCFWAVGWDEGPVETACGPKTRSNCCLSLCGLMGPGPGLKLARNTRSSLRKGADEVAEDWCEATESLSEEGEDGGLELGEMGMNGAGSPPCSWYSVQSKSHIRSKVGQGAPCQRCAAPTLSDGK</sequence>